<feature type="chain" id="PRO_5037121398" evidence="10">
    <location>
        <begin position="28"/>
        <end position="1058"/>
    </location>
</feature>
<keyword evidence="10" id="KW-0732">Signal</keyword>
<dbReference type="PANTHER" id="PTHR47234">
    <property type="match status" value="1"/>
</dbReference>
<sequence length="1058" mass="112025">MSKSRYFCGGSILAVALTMGLAGNAAAQDGAATVEEVVVTGSFIAGTPEDAALPVDVIGAKELANRGSPSMVQFIKTIPSSGAVIGENNRFGSGSGAATINLRNLNSAVTGSRTLVLFNGRRLPNSPQAIASVDINLLPTAAIGRVEVLKDGAAATYGSDAIGGVVNFITRNDLQGFELNANYQGIKGSAGDYEGSIAYGYKGDRANLLLTGGYRHRSEMSVKERDWALRTGTSGYLENPLGGWAGTGNPGQYNVATTPPVGSPNTGFTAASFGGALPDIGCAANGGAPYILTTTIVSATSCNFQYTSFDNLVEDENHFQLYGKLNVDITDNIEGNVEVLYASHDTPNQSWAITGPNQFPAPILASGASAGGGVSPYPAAGTGEQSRFYIPNTNPGLIALLGQIGSASCAGPVLPYGVDAASCATGLATAQAGATNAALYGVTGSQTAWRPVGFAGNPYTSDRHSHYSYKTDTFRVAGGFKGKFENGIGWDASLTYQEQDFNYNLQDTSVNRLQLGLRGYGSRAGAADQCTATETVNFTTNAGNAALGCFYFNPFTNAIAQSTSNVPANPYYVASSSTIAGLNDAVANRAAVFDWMEEEQRNEISTKLFVADLVFNGESPFKLWGSDNISWAAGGQFRYDRQIQDPDTAYDANATPCVDSPPYGDGSPYCPTTANGPFLFNANLRPYDVERKIGSGFFEVRLPITDSLEGSVAGRYEYYQGQGDTFNPKAALRWQALDWLALRGSVSTTYRAPAATTTTTNFARNLTNASGTYRANDLFGNPGLSPETALTYSVGAVVKIGGFDATVDYWSFDFQDQLTSEATLDLLNLMFPTTPAGNRIQPGVANNCGVAALAARFTFDPAGCSGGRGSVLSYRTQYINGGKVKTDGIDFQANLAVGELLGGDLTTGFDGTYLLSYDDESYSIEGYKVADGVSKRAGTYRASIFTGYNRLRANAYMNWAMGGQNLRLQVRHVSSTTQIEPNSINIAAAVKSTTKIAEYWQTDLTYRAELPWDTALTLSVMNLLDKDPPFAIGTQYNYDPGSGNPLGRVWSVGVKKRF</sequence>
<dbReference type="InterPro" id="IPR039426">
    <property type="entry name" value="TonB-dep_rcpt-like"/>
</dbReference>
<evidence type="ECO:0000313" key="13">
    <source>
        <dbReference type="EMBL" id="MBR7618368.1"/>
    </source>
</evidence>
<dbReference type="RefSeq" id="WP_215338252.1">
    <property type="nucleotide sequence ID" value="NZ_JAGSGD010000001.1"/>
</dbReference>
<comment type="similarity">
    <text evidence="8 9">Belongs to the TonB-dependent receptor family.</text>
</comment>
<evidence type="ECO:0000256" key="8">
    <source>
        <dbReference type="PROSITE-ProRule" id="PRU01360"/>
    </source>
</evidence>
<dbReference type="Pfam" id="PF00593">
    <property type="entry name" value="TonB_dep_Rec_b-barrel"/>
    <property type="match status" value="1"/>
</dbReference>
<evidence type="ECO:0000313" key="14">
    <source>
        <dbReference type="Proteomes" id="UP000622580"/>
    </source>
</evidence>
<feature type="signal peptide" evidence="10">
    <location>
        <begin position="1"/>
        <end position="27"/>
    </location>
</feature>
<accession>A0A941D123</accession>
<evidence type="ECO:0000256" key="5">
    <source>
        <dbReference type="ARBA" id="ARBA00023077"/>
    </source>
</evidence>
<protein>
    <submittedName>
        <fullName evidence="13">TonB-dependent receptor</fullName>
    </submittedName>
</protein>
<comment type="subcellular location">
    <subcellularLocation>
        <location evidence="1 8">Cell outer membrane</location>
        <topology evidence="1 8">Multi-pass membrane protein</topology>
    </subcellularLocation>
</comment>
<dbReference type="Gene3D" id="2.40.170.20">
    <property type="entry name" value="TonB-dependent receptor, beta-barrel domain"/>
    <property type="match status" value="1"/>
</dbReference>
<evidence type="ECO:0000259" key="12">
    <source>
        <dbReference type="Pfam" id="PF07715"/>
    </source>
</evidence>
<reference evidence="13" key="1">
    <citation type="submission" date="2021-04" db="EMBL/GenBank/DDBJ databases">
        <title>Draft genome assembly of strain Phenylobacterium sp. 20VBR1 using MiniION and Illumina platforms.</title>
        <authorList>
            <person name="Thomas F.A."/>
            <person name="Krishnan K.P."/>
            <person name="Sinha R.K."/>
        </authorList>
    </citation>
    <scope>NUCLEOTIDE SEQUENCE</scope>
    <source>
        <strain evidence="13">20VBR1</strain>
    </source>
</reference>
<keyword evidence="4 8" id="KW-0812">Transmembrane</keyword>
<gene>
    <name evidence="13" type="ORF">JKL49_03115</name>
</gene>
<organism evidence="13 14">
    <name type="scientific">Phenylobacterium glaciei</name>
    <dbReference type="NCBI Taxonomy" id="2803784"/>
    <lineage>
        <taxon>Bacteria</taxon>
        <taxon>Pseudomonadati</taxon>
        <taxon>Pseudomonadota</taxon>
        <taxon>Alphaproteobacteria</taxon>
        <taxon>Caulobacterales</taxon>
        <taxon>Caulobacteraceae</taxon>
        <taxon>Phenylobacterium</taxon>
    </lineage>
</organism>
<dbReference type="Pfam" id="PF07715">
    <property type="entry name" value="Plug"/>
    <property type="match status" value="1"/>
</dbReference>
<evidence type="ECO:0000256" key="9">
    <source>
        <dbReference type="RuleBase" id="RU003357"/>
    </source>
</evidence>
<dbReference type="PROSITE" id="PS52016">
    <property type="entry name" value="TONB_DEPENDENT_REC_3"/>
    <property type="match status" value="1"/>
</dbReference>
<dbReference type="GO" id="GO:0009279">
    <property type="term" value="C:cell outer membrane"/>
    <property type="evidence" value="ECO:0007669"/>
    <property type="project" value="UniProtKB-SubCell"/>
</dbReference>
<keyword evidence="2 8" id="KW-0813">Transport</keyword>
<feature type="domain" description="TonB-dependent receptor-like beta-barrel" evidence="11">
    <location>
        <begin position="453"/>
        <end position="1023"/>
    </location>
</feature>
<dbReference type="EMBL" id="JAGSGD010000001">
    <property type="protein sequence ID" value="MBR7618368.1"/>
    <property type="molecule type" value="Genomic_DNA"/>
</dbReference>
<evidence type="ECO:0000259" key="11">
    <source>
        <dbReference type="Pfam" id="PF00593"/>
    </source>
</evidence>
<dbReference type="SUPFAM" id="SSF56935">
    <property type="entry name" value="Porins"/>
    <property type="match status" value="1"/>
</dbReference>
<keyword evidence="6 8" id="KW-0472">Membrane</keyword>
<dbReference type="AlphaFoldDB" id="A0A941D123"/>
<evidence type="ECO:0000256" key="3">
    <source>
        <dbReference type="ARBA" id="ARBA00022452"/>
    </source>
</evidence>
<dbReference type="InterPro" id="IPR037066">
    <property type="entry name" value="Plug_dom_sf"/>
</dbReference>
<evidence type="ECO:0000256" key="2">
    <source>
        <dbReference type="ARBA" id="ARBA00022448"/>
    </source>
</evidence>
<keyword evidence="13" id="KW-0675">Receptor</keyword>
<dbReference type="InterPro" id="IPR012910">
    <property type="entry name" value="Plug_dom"/>
</dbReference>
<name>A0A941D123_9CAUL</name>
<dbReference type="Proteomes" id="UP000622580">
    <property type="component" value="Unassembled WGS sequence"/>
</dbReference>
<keyword evidence="14" id="KW-1185">Reference proteome</keyword>
<keyword evidence="5 9" id="KW-0798">TonB box</keyword>
<dbReference type="PANTHER" id="PTHR47234:SF2">
    <property type="entry name" value="TONB-DEPENDENT RECEPTOR"/>
    <property type="match status" value="1"/>
</dbReference>
<keyword evidence="3 8" id="KW-1134">Transmembrane beta strand</keyword>
<comment type="caution">
    <text evidence="13">The sequence shown here is derived from an EMBL/GenBank/DDBJ whole genome shotgun (WGS) entry which is preliminary data.</text>
</comment>
<evidence type="ECO:0000256" key="7">
    <source>
        <dbReference type="ARBA" id="ARBA00023237"/>
    </source>
</evidence>
<evidence type="ECO:0000256" key="4">
    <source>
        <dbReference type="ARBA" id="ARBA00022692"/>
    </source>
</evidence>
<evidence type="ECO:0000256" key="10">
    <source>
        <dbReference type="SAM" id="SignalP"/>
    </source>
</evidence>
<dbReference type="InterPro" id="IPR036942">
    <property type="entry name" value="Beta-barrel_TonB_sf"/>
</dbReference>
<keyword evidence="7 8" id="KW-0998">Cell outer membrane</keyword>
<evidence type="ECO:0000256" key="6">
    <source>
        <dbReference type="ARBA" id="ARBA00023136"/>
    </source>
</evidence>
<evidence type="ECO:0000256" key="1">
    <source>
        <dbReference type="ARBA" id="ARBA00004571"/>
    </source>
</evidence>
<proteinExistence type="inferred from homology"/>
<feature type="domain" description="TonB-dependent receptor plug" evidence="12">
    <location>
        <begin position="49"/>
        <end position="165"/>
    </location>
</feature>
<dbReference type="InterPro" id="IPR000531">
    <property type="entry name" value="Beta-barrel_TonB"/>
</dbReference>
<dbReference type="Gene3D" id="2.170.130.10">
    <property type="entry name" value="TonB-dependent receptor, plug domain"/>
    <property type="match status" value="1"/>
</dbReference>